<evidence type="ECO:0000256" key="6">
    <source>
        <dbReference type="ARBA" id="ARBA00023010"/>
    </source>
</evidence>
<feature type="signal peptide" evidence="9">
    <location>
        <begin position="1"/>
        <end position="24"/>
    </location>
</feature>
<keyword evidence="6" id="KW-0811">Translocation</keyword>
<feature type="compositionally biased region" description="Basic residues" evidence="8">
    <location>
        <begin position="130"/>
        <end position="140"/>
    </location>
</feature>
<evidence type="ECO:0000256" key="9">
    <source>
        <dbReference type="SAM" id="SignalP"/>
    </source>
</evidence>
<dbReference type="AlphaFoldDB" id="A0AAD2FRD1"/>
<proteinExistence type="predicted"/>
<evidence type="ECO:0000256" key="5">
    <source>
        <dbReference type="ARBA" id="ARBA00022989"/>
    </source>
</evidence>
<evidence type="ECO:0000256" key="4">
    <source>
        <dbReference type="ARBA" id="ARBA00022927"/>
    </source>
</evidence>
<dbReference type="Gene3D" id="1.20.5.3310">
    <property type="match status" value="1"/>
</dbReference>
<sequence length="146" mass="15759">MMNCRLSLLLCALVHSLTFYSASAFVTPTKCPGAQFSSLSPIEKNGHQHKSVQQQRHSVGNIQVQGLFGLGAPEIAVILAVGAFIVGPEKLGSFAGELKESLNEVPDELKKIPEEFQKGVEEGEINARSRNAKTMKKAPALKKGEE</sequence>
<dbReference type="PANTHER" id="PTHR33162:SF1">
    <property type="entry name" value="SEC-INDEPENDENT PROTEIN TRANSLOCASE PROTEIN TATA, CHLOROPLASTIC"/>
    <property type="match status" value="1"/>
</dbReference>
<reference evidence="10" key="1">
    <citation type="submission" date="2023-08" db="EMBL/GenBank/DDBJ databases">
        <authorList>
            <person name="Audoor S."/>
            <person name="Bilcke G."/>
        </authorList>
    </citation>
    <scope>NUCLEOTIDE SEQUENCE</scope>
</reference>
<dbReference type="PANTHER" id="PTHR33162">
    <property type="entry name" value="SEC-INDEPENDENT PROTEIN TRANSLOCASE PROTEIN TATA, CHLOROPLASTIC"/>
    <property type="match status" value="1"/>
</dbReference>
<feature type="region of interest" description="Disordered" evidence="8">
    <location>
        <begin position="125"/>
        <end position="146"/>
    </location>
</feature>
<protein>
    <submittedName>
        <fullName evidence="10">Uncharacterized protein</fullName>
    </submittedName>
</protein>
<dbReference type="GO" id="GO:0016020">
    <property type="term" value="C:membrane"/>
    <property type="evidence" value="ECO:0007669"/>
    <property type="project" value="UniProtKB-SubCell"/>
</dbReference>
<feature type="chain" id="PRO_5042206842" evidence="9">
    <location>
        <begin position="25"/>
        <end position="146"/>
    </location>
</feature>
<accession>A0AAD2FRD1</accession>
<dbReference type="InterPro" id="IPR003369">
    <property type="entry name" value="TatA/B/E"/>
</dbReference>
<evidence type="ECO:0000313" key="11">
    <source>
        <dbReference type="Proteomes" id="UP001295423"/>
    </source>
</evidence>
<keyword evidence="7" id="KW-0472">Membrane</keyword>
<keyword evidence="11" id="KW-1185">Reference proteome</keyword>
<dbReference type="EMBL" id="CAKOGP040001770">
    <property type="protein sequence ID" value="CAJ1950508.1"/>
    <property type="molecule type" value="Genomic_DNA"/>
</dbReference>
<dbReference type="Proteomes" id="UP001295423">
    <property type="component" value="Unassembled WGS sequence"/>
</dbReference>
<evidence type="ECO:0000313" key="10">
    <source>
        <dbReference type="EMBL" id="CAJ1950508.1"/>
    </source>
</evidence>
<evidence type="ECO:0000256" key="2">
    <source>
        <dbReference type="ARBA" id="ARBA00022448"/>
    </source>
</evidence>
<keyword evidence="3" id="KW-0812">Transmembrane</keyword>
<evidence type="ECO:0000256" key="1">
    <source>
        <dbReference type="ARBA" id="ARBA00004167"/>
    </source>
</evidence>
<keyword evidence="9" id="KW-0732">Signal</keyword>
<dbReference type="Pfam" id="PF02416">
    <property type="entry name" value="TatA_B_E"/>
    <property type="match status" value="1"/>
</dbReference>
<evidence type="ECO:0000256" key="8">
    <source>
        <dbReference type="SAM" id="MobiDB-lite"/>
    </source>
</evidence>
<name>A0AAD2FRD1_9STRA</name>
<keyword evidence="4" id="KW-0653">Protein transport</keyword>
<comment type="subcellular location">
    <subcellularLocation>
        <location evidence="1">Membrane</location>
        <topology evidence="1">Single-pass membrane protein</topology>
    </subcellularLocation>
</comment>
<keyword evidence="5" id="KW-1133">Transmembrane helix</keyword>
<organism evidence="10 11">
    <name type="scientific">Cylindrotheca closterium</name>
    <dbReference type="NCBI Taxonomy" id="2856"/>
    <lineage>
        <taxon>Eukaryota</taxon>
        <taxon>Sar</taxon>
        <taxon>Stramenopiles</taxon>
        <taxon>Ochrophyta</taxon>
        <taxon>Bacillariophyta</taxon>
        <taxon>Bacillariophyceae</taxon>
        <taxon>Bacillariophycidae</taxon>
        <taxon>Bacillariales</taxon>
        <taxon>Bacillariaceae</taxon>
        <taxon>Cylindrotheca</taxon>
    </lineage>
</organism>
<gene>
    <name evidence="10" type="ORF">CYCCA115_LOCUS12614</name>
</gene>
<comment type="caution">
    <text evidence="10">The sequence shown here is derived from an EMBL/GenBank/DDBJ whole genome shotgun (WGS) entry which is preliminary data.</text>
</comment>
<dbReference type="GO" id="GO:0015031">
    <property type="term" value="P:protein transport"/>
    <property type="evidence" value="ECO:0007669"/>
    <property type="project" value="UniProtKB-KW"/>
</dbReference>
<evidence type="ECO:0000256" key="3">
    <source>
        <dbReference type="ARBA" id="ARBA00022692"/>
    </source>
</evidence>
<keyword evidence="2" id="KW-0813">Transport</keyword>
<evidence type="ECO:0000256" key="7">
    <source>
        <dbReference type="ARBA" id="ARBA00023136"/>
    </source>
</evidence>